<comment type="caution">
    <text evidence="1">The sequence shown here is derived from an EMBL/GenBank/DDBJ whole genome shotgun (WGS) entry which is preliminary data.</text>
</comment>
<dbReference type="AlphaFoldDB" id="A0A644ZYW2"/>
<name>A0A644ZYW2_9ZZZZ</name>
<gene>
    <name evidence="1" type="ORF">SDC9_91816</name>
</gene>
<sequence>MAVTLPSMMLPTSGSTPILRPVSPFSGFVCPPKAERYSDDRQGATRPCRSIAHIVEHTVPRGNQTQLIPGDLLHLLLSAAAVDGFLQMIVALLAAANLLAQQNLLGFRLLHLRPQSV</sequence>
<dbReference type="EMBL" id="VSSQ01010752">
    <property type="protein sequence ID" value="MPM45131.1"/>
    <property type="molecule type" value="Genomic_DNA"/>
</dbReference>
<organism evidence="1">
    <name type="scientific">bioreactor metagenome</name>
    <dbReference type="NCBI Taxonomy" id="1076179"/>
    <lineage>
        <taxon>unclassified sequences</taxon>
        <taxon>metagenomes</taxon>
        <taxon>ecological metagenomes</taxon>
    </lineage>
</organism>
<proteinExistence type="predicted"/>
<evidence type="ECO:0000313" key="1">
    <source>
        <dbReference type="EMBL" id="MPM45131.1"/>
    </source>
</evidence>
<protein>
    <submittedName>
        <fullName evidence="1">Uncharacterized protein</fullName>
    </submittedName>
</protein>
<accession>A0A644ZYW2</accession>
<reference evidence="1" key="1">
    <citation type="submission" date="2019-08" db="EMBL/GenBank/DDBJ databases">
        <authorList>
            <person name="Kucharzyk K."/>
            <person name="Murdoch R.W."/>
            <person name="Higgins S."/>
            <person name="Loffler F."/>
        </authorList>
    </citation>
    <scope>NUCLEOTIDE SEQUENCE</scope>
</reference>